<dbReference type="PaxDb" id="4097-A0A1S3ZXV0"/>
<evidence type="ECO:0000259" key="1">
    <source>
        <dbReference type="Pfam" id="PF04601"/>
    </source>
</evidence>
<dbReference type="Gene3D" id="2.80.10.50">
    <property type="match status" value="1"/>
</dbReference>
<dbReference type="PANTHER" id="PTHR31205">
    <property type="entry name" value="ACTIN CROSS-LINKING PROTEIN (DUF569)"/>
    <property type="match status" value="1"/>
</dbReference>
<dbReference type="GO" id="GO:0051015">
    <property type="term" value="F:actin filament binding"/>
    <property type="evidence" value="ECO:0000318"/>
    <property type="project" value="GO_Central"/>
</dbReference>
<dbReference type="RefSeq" id="XP_016469121.1">
    <property type="nucleotide sequence ID" value="XM_016613635.1"/>
</dbReference>
<sequence length="191" mass="21926">MDLFEKAESVRLRNRKDKYLIAMDDKELVSQSWKGSNNDAIWRVEFVEGRQDALRLKSYFGKYLTATNTPFIPGVSGKKVIQADLPEKITYPSAEWEPIRDGFQCISSSLSMVFGAEAYRDKVIDEDAWLTEDFYGPYIWACHDLERVDLAQEIDRFSLVVRNLDADMSAKVDEYEQGVIANRHVQKRAGG</sequence>
<organism evidence="2">
    <name type="scientific">Nicotiana tabacum</name>
    <name type="common">Common tobacco</name>
    <dbReference type="NCBI Taxonomy" id="4097"/>
    <lineage>
        <taxon>Eukaryota</taxon>
        <taxon>Viridiplantae</taxon>
        <taxon>Streptophyta</taxon>
        <taxon>Embryophyta</taxon>
        <taxon>Tracheophyta</taxon>
        <taxon>Spermatophyta</taxon>
        <taxon>Magnoliopsida</taxon>
        <taxon>eudicotyledons</taxon>
        <taxon>Gunneridae</taxon>
        <taxon>Pentapetalae</taxon>
        <taxon>asterids</taxon>
        <taxon>lamiids</taxon>
        <taxon>Solanales</taxon>
        <taxon>Solanaceae</taxon>
        <taxon>Nicotianoideae</taxon>
        <taxon>Nicotianeae</taxon>
        <taxon>Nicotiana</taxon>
    </lineage>
</organism>
<dbReference type="STRING" id="4097.A0A1S3ZXV0"/>
<dbReference type="KEGG" id="nta:107791549"/>
<dbReference type="Pfam" id="PF04601">
    <property type="entry name" value="DUF569"/>
    <property type="match status" value="1"/>
</dbReference>
<accession>A0A1S3ZXV0</accession>
<dbReference type="GO" id="GO:0009860">
    <property type="term" value="P:pollen tube growth"/>
    <property type="evidence" value="ECO:0000318"/>
    <property type="project" value="GO_Central"/>
</dbReference>
<protein>
    <recommendedName>
        <fullName evidence="1">DUF569 domain-containing protein</fullName>
    </recommendedName>
</protein>
<dbReference type="PANTHER" id="PTHR31205:SF77">
    <property type="entry name" value="CROSS-LINKING PROTEIN, PUTATIVE (DUF569)-RELATED"/>
    <property type="match status" value="1"/>
</dbReference>
<dbReference type="SUPFAM" id="SSF50405">
    <property type="entry name" value="Actin-crosslinking proteins"/>
    <property type="match status" value="1"/>
</dbReference>
<feature type="domain" description="DUF569" evidence="1">
    <location>
        <begin position="1"/>
        <end position="105"/>
    </location>
</feature>
<dbReference type="InterPro" id="IPR007679">
    <property type="entry name" value="DUF569"/>
</dbReference>
<evidence type="ECO:0000313" key="2">
    <source>
        <dbReference type="RefSeq" id="XP_016469121.1"/>
    </source>
</evidence>
<dbReference type="AlphaFoldDB" id="A0A1S3ZXV0"/>
<gene>
    <name evidence="2" type="primary">LOC107791549</name>
</gene>
<reference evidence="2" key="1">
    <citation type="submission" date="2025-08" db="UniProtKB">
        <authorList>
            <consortium name="RefSeq"/>
        </authorList>
    </citation>
    <scope>IDENTIFICATION</scope>
</reference>
<name>A0A1S3ZXV0_TOBAC</name>
<proteinExistence type="predicted"/>
<dbReference type="OrthoDB" id="2432302at2759"/>
<dbReference type="InterPro" id="IPR008999">
    <property type="entry name" value="Actin-crosslinking"/>
</dbReference>